<organism evidence="2 3">
    <name type="scientific">Rhynchophorus ferrugineus</name>
    <name type="common">Red palm weevil</name>
    <name type="synonym">Curculio ferrugineus</name>
    <dbReference type="NCBI Taxonomy" id="354439"/>
    <lineage>
        <taxon>Eukaryota</taxon>
        <taxon>Metazoa</taxon>
        <taxon>Ecdysozoa</taxon>
        <taxon>Arthropoda</taxon>
        <taxon>Hexapoda</taxon>
        <taxon>Insecta</taxon>
        <taxon>Pterygota</taxon>
        <taxon>Neoptera</taxon>
        <taxon>Endopterygota</taxon>
        <taxon>Coleoptera</taxon>
        <taxon>Polyphaga</taxon>
        <taxon>Cucujiformia</taxon>
        <taxon>Curculionidae</taxon>
        <taxon>Dryophthorinae</taxon>
        <taxon>Rhynchophorus</taxon>
    </lineage>
</organism>
<dbReference type="SUPFAM" id="SSF51206">
    <property type="entry name" value="cAMP-binding domain-like"/>
    <property type="match status" value="1"/>
</dbReference>
<protein>
    <recommendedName>
        <fullName evidence="1">Cyclic nucleotide-binding domain-containing protein</fullName>
    </recommendedName>
</protein>
<comment type="caution">
    <text evidence="2">The sequence shown here is derived from an EMBL/GenBank/DDBJ whole genome shotgun (WGS) entry which is preliminary data.</text>
</comment>
<feature type="domain" description="Cyclic nucleotide-binding" evidence="1">
    <location>
        <begin position="67"/>
        <end position="126"/>
    </location>
</feature>
<dbReference type="InterPro" id="IPR000595">
    <property type="entry name" value="cNMP-bd_dom"/>
</dbReference>
<dbReference type="InterPro" id="IPR014710">
    <property type="entry name" value="RmlC-like_jellyroll"/>
</dbReference>
<dbReference type="InterPro" id="IPR018490">
    <property type="entry name" value="cNMP-bd_dom_sf"/>
</dbReference>
<name>A0A834MAS7_RHYFE</name>
<dbReference type="OrthoDB" id="21144at2759"/>
<gene>
    <name evidence="2" type="ORF">GWI33_014313</name>
</gene>
<dbReference type="Gene3D" id="2.60.120.10">
    <property type="entry name" value="Jelly Rolls"/>
    <property type="match status" value="1"/>
</dbReference>
<reference evidence="2" key="1">
    <citation type="submission" date="2020-08" db="EMBL/GenBank/DDBJ databases">
        <title>Genome sequencing and assembly of the red palm weevil Rhynchophorus ferrugineus.</title>
        <authorList>
            <person name="Dias G.B."/>
            <person name="Bergman C.M."/>
            <person name="Manee M."/>
        </authorList>
    </citation>
    <scope>NUCLEOTIDE SEQUENCE</scope>
    <source>
        <strain evidence="2">AA-2017</strain>
        <tissue evidence="2">Whole larva</tissue>
    </source>
</reference>
<dbReference type="EMBL" id="JAACXV010013643">
    <property type="protein sequence ID" value="KAF7272940.1"/>
    <property type="molecule type" value="Genomic_DNA"/>
</dbReference>
<sequence>MSTEKRSLCFKSDDIQTLKRVPHELIPRDAFPKEYPKCPPLTCNPKPCDRNVKDVELICSRLRRVDQFCRLPNSLLQQLALCGYYEDLENGVTLFRQGDTGKCWYAVMSGTLEVRVAQPETDPKVV</sequence>
<dbReference type="PROSITE" id="PS50042">
    <property type="entry name" value="CNMP_BINDING_3"/>
    <property type="match status" value="1"/>
</dbReference>
<dbReference type="PANTHER" id="PTHR23011">
    <property type="entry name" value="CYCLIC NUCLEOTIDE-BINDING DOMAIN CONTAINING PROTEIN"/>
    <property type="match status" value="1"/>
</dbReference>
<dbReference type="Proteomes" id="UP000625711">
    <property type="component" value="Unassembled WGS sequence"/>
</dbReference>
<dbReference type="CDD" id="cd00038">
    <property type="entry name" value="CAP_ED"/>
    <property type="match status" value="1"/>
</dbReference>
<keyword evidence="3" id="KW-1185">Reference proteome</keyword>
<evidence type="ECO:0000313" key="3">
    <source>
        <dbReference type="Proteomes" id="UP000625711"/>
    </source>
</evidence>
<evidence type="ECO:0000259" key="1">
    <source>
        <dbReference type="PROSITE" id="PS50042"/>
    </source>
</evidence>
<evidence type="ECO:0000313" key="2">
    <source>
        <dbReference type="EMBL" id="KAF7272940.1"/>
    </source>
</evidence>
<dbReference type="AlphaFoldDB" id="A0A834MAS7"/>
<proteinExistence type="predicted"/>
<accession>A0A834MAS7</accession>
<dbReference type="PANTHER" id="PTHR23011:SF41">
    <property type="entry name" value="CYCLIC NUCLEOTIDE-BINDING DOMAIN-CONTAINING PROTEIN"/>
    <property type="match status" value="1"/>
</dbReference>